<reference evidence="1" key="1">
    <citation type="submission" date="2021-03" db="EMBL/GenBank/DDBJ databases">
        <title>Draft genome sequence of rust myrtle Austropuccinia psidii MF-1, a brazilian biotype.</title>
        <authorList>
            <person name="Quecine M.C."/>
            <person name="Pachon D.M.R."/>
            <person name="Bonatelli M.L."/>
            <person name="Correr F.H."/>
            <person name="Franceschini L.M."/>
            <person name="Leite T.F."/>
            <person name="Margarido G.R.A."/>
            <person name="Almeida C.A."/>
            <person name="Ferrarezi J.A."/>
            <person name="Labate C.A."/>
        </authorList>
    </citation>
    <scope>NUCLEOTIDE SEQUENCE</scope>
    <source>
        <strain evidence="1">MF-1</strain>
    </source>
</reference>
<evidence type="ECO:0008006" key="3">
    <source>
        <dbReference type="Google" id="ProtNLM"/>
    </source>
</evidence>
<proteinExistence type="predicted"/>
<evidence type="ECO:0000313" key="1">
    <source>
        <dbReference type="EMBL" id="MBW0526630.1"/>
    </source>
</evidence>
<organism evidence="1 2">
    <name type="scientific">Austropuccinia psidii MF-1</name>
    <dbReference type="NCBI Taxonomy" id="1389203"/>
    <lineage>
        <taxon>Eukaryota</taxon>
        <taxon>Fungi</taxon>
        <taxon>Dikarya</taxon>
        <taxon>Basidiomycota</taxon>
        <taxon>Pucciniomycotina</taxon>
        <taxon>Pucciniomycetes</taxon>
        <taxon>Pucciniales</taxon>
        <taxon>Sphaerophragmiaceae</taxon>
        <taxon>Austropuccinia</taxon>
    </lineage>
</organism>
<name>A0A9Q3I514_9BASI</name>
<sequence>MKGHWASLREIRLHLNGNEEIQPDMELIKSCCILHNILSQIEDSWIELDNELSWESPQRHPNDPPSSKAIYLQRLVKERCVAHNHAGGLLLRM</sequence>
<dbReference type="Proteomes" id="UP000765509">
    <property type="component" value="Unassembled WGS sequence"/>
</dbReference>
<dbReference type="AlphaFoldDB" id="A0A9Q3I514"/>
<comment type="caution">
    <text evidence="1">The sequence shown here is derived from an EMBL/GenBank/DDBJ whole genome shotgun (WGS) entry which is preliminary data.</text>
</comment>
<accession>A0A9Q3I514</accession>
<dbReference type="EMBL" id="AVOT02032810">
    <property type="protein sequence ID" value="MBW0526630.1"/>
    <property type="molecule type" value="Genomic_DNA"/>
</dbReference>
<gene>
    <name evidence="1" type="ORF">O181_066345</name>
</gene>
<evidence type="ECO:0000313" key="2">
    <source>
        <dbReference type="Proteomes" id="UP000765509"/>
    </source>
</evidence>
<keyword evidence="2" id="KW-1185">Reference proteome</keyword>
<protein>
    <recommendedName>
        <fullName evidence="3">DDE Tnp4 domain-containing protein</fullName>
    </recommendedName>
</protein>